<sequence length="195" mass="21716">MGTLSYAATISIDGYAAGPDGDFQFGAPSEQVFRFHVERMAAISTEILGRRTYELMHYWEAEPEGEVWGDDEREFARLWQGLDVVAASSSLTSDEVTRENHRLVTQLTLDEIRRITQHASGEVEIFGPTTAAPAIRAGLVRDFRFFIVPVILGGGLRALPEDARLDLRLIESRVFENGFTMLHYQAARVDPAGAE</sequence>
<dbReference type="SUPFAM" id="SSF53597">
    <property type="entry name" value="Dihydrofolate reductase-like"/>
    <property type="match status" value="1"/>
</dbReference>
<dbReference type="RefSeq" id="WP_191711916.1">
    <property type="nucleotide sequence ID" value="NZ_JACSPX010000001.1"/>
</dbReference>
<accession>A0ABR8W226</accession>
<dbReference type="Proteomes" id="UP000611521">
    <property type="component" value="Unassembled WGS sequence"/>
</dbReference>
<dbReference type="InterPro" id="IPR002734">
    <property type="entry name" value="RibDG_C"/>
</dbReference>
<evidence type="ECO:0000313" key="2">
    <source>
        <dbReference type="EMBL" id="MBD8011085.1"/>
    </source>
</evidence>
<comment type="caution">
    <text evidence="2">The sequence shown here is derived from an EMBL/GenBank/DDBJ whole genome shotgun (WGS) entry which is preliminary data.</text>
</comment>
<reference evidence="2 3" key="1">
    <citation type="submission" date="2020-08" db="EMBL/GenBank/DDBJ databases">
        <title>A Genomic Blueprint of the Chicken Gut Microbiome.</title>
        <authorList>
            <person name="Gilroy R."/>
            <person name="Ravi A."/>
            <person name="Getino M."/>
            <person name="Pursley I."/>
            <person name="Horton D.L."/>
            <person name="Alikhan N.-F."/>
            <person name="Baker D."/>
            <person name="Gharbi K."/>
            <person name="Hall N."/>
            <person name="Watson M."/>
            <person name="Adriaenssens E.M."/>
            <person name="Foster-Nyarko E."/>
            <person name="Jarju S."/>
            <person name="Secka A."/>
            <person name="Antonio M."/>
            <person name="Oren A."/>
            <person name="Chaudhuri R."/>
            <person name="La Ragione R.M."/>
            <person name="Hildebrand F."/>
            <person name="Pallen M.J."/>
        </authorList>
    </citation>
    <scope>NUCLEOTIDE SEQUENCE [LARGE SCALE GENOMIC DNA]</scope>
    <source>
        <strain evidence="2 3">Re1</strain>
    </source>
</reference>
<proteinExistence type="predicted"/>
<dbReference type="InterPro" id="IPR024072">
    <property type="entry name" value="DHFR-like_dom_sf"/>
</dbReference>
<evidence type="ECO:0000313" key="3">
    <source>
        <dbReference type="Proteomes" id="UP000611521"/>
    </source>
</evidence>
<evidence type="ECO:0000259" key="1">
    <source>
        <dbReference type="Pfam" id="PF01872"/>
    </source>
</evidence>
<dbReference type="Gene3D" id="3.40.430.10">
    <property type="entry name" value="Dihydrofolate Reductase, subunit A"/>
    <property type="match status" value="1"/>
</dbReference>
<keyword evidence="3" id="KW-1185">Reference proteome</keyword>
<protein>
    <submittedName>
        <fullName evidence="2">Dihydrofolate reductase family protein</fullName>
    </submittedName>
</protein>
<gene>
    <name evidence="2" type="ORF">H9633_02080</name>
</gene>
<feature type="domain" description="Bacterial bifunctional deaminase-reductase C-terminal" evidence="1">
    <location>
        <begin position="6"/>
        <end position="179"/>
    </location>
</feature>
<dbReference type="EMBL" id="JACSPX010000001">
    <property type="protein sequence ID" value="MBD8011085.1"/>
    <property type="molecule type" value="Genomic_DNA"/>
</dbReference>
<name>A0ABR8W226_9MICO</name>
<dbReference type="Pfam" id="PF01872">
    <property type="entry name" value="RibD_C"/>
    <property type="match status" value="1"/>
</dbReference>
<organism evidence="2 3">
    <name type="scientific">Microbacterium commune</name>
    <dbReference type="NCBI Taxonomy" id="2762219"/>
    <lineage>
        <taxon>Bacteria</taxon>
        <taxon>Bacillati</taxon>
        <taxon>Actinomycetota</taxon>
        <taxon>Actinomycetes</taxon>
        <taxon>Micrococcales</taxon>
        <taxon>Microbacteriaceae</taxon>
        <taxon>Microbacterium</taxon>
    </lineage>
</organism>